<evidence type="ECO:0000313" key="2">
    <source>
        <dbReference type="EMBL" id="CAD8430000.1"/>
    </source>
</evidence>
<proteinExistence type="predicted"/>
<gene>
    <name evidence="2" type="ORF">MSP1401_LOCUS684</name>
</gene>
<sequence>MNARSSLIPTSTEAGYGSTPAALNASKKQSTTTRSRVVAAVAGVCGVVGVVALRASGVASFAAEGEALTFDKVLSAQSAHMAEIHAHRAEGIKLLTKMQVRPAQHHGVPHTRAALGASEYQKCVAHDSHPSADYDTTKSEKEIRNDLEFDTKRDELPAITAFNNSKSLLAGIGCSESPPMLFQDTPACKADGSFCDKSCKMPVPRNCDPDTKNFGTCEPTVRALCDGIGSTHESCAKEREHTAAKEELYDQLDPGIPPCRTDAESTFAKASYAQGKYAEAHVNWVNAVNDATEVCTIGHALWVHNLGLYEQHYEKMVQTVDDLKTLCNNATGVEEFDINAAVAEASQSYMEPSHVDSRRRLVWWQQLCEPSIAAMEALLKSLEIASPQLMCFADTCLQKKEGEKLAFDALYKAYNKFQIALTAYKTDTEEYNARVKNKQTALTVVIQAYETFHPVQEKWSQKYDKDMAAFERFDDGADNGHCGLTDCQVQAVCSTQLKSKFETFVATDSCTAAPYSVDKICDVA</sequence>
<dbReference type="AlphaFoldDB" id="A0A7S0CRW6"/>
<evidence type="ECO:0000256" key="1">
    <source>
        <dbReference type="SAM" id="Phobius"/>
    </source>
</evidence>
<dbReference type="EMBL" id="HBEN01000826">
    <property type="protein sequence ID" value="CAD8430000.1"/>
    <property type="molecule type" value="Transcribed_RNA"/>
</dbReference>
<feature type="transmembrane region" description="Helical" evidence="1">
    <location>
        <begin position="37"/>
        <end position="55"/>
    </location>
</feature>
<keyword evidence="1" id="KW-0472">Membrane</keyword>
<keyword evidence="1" id="KW-1133">Transmembrane helix</keyword>
<accession>A0A7S0CRW6</accession>
<organism evidence="2">
    <name type="scientific">Micromonas pusilla</name>
    <name type="common">Picoplanktonic green alga</name>
    <name type="synonym">Chromulina pusilla</name>
    <dbReference type="NCBI Taxonomy" id="38833"/>
    <lineage>
        <taxon>Eukaryota</taxon>
        <taxon>Viridiplantae</taxon>
        <taxon>Chlorophyta</taxon>
        <taxon>Mamiellophyceae</taxon>
        <taxon>Mamiellales</taxon>
        <taxon>Mamiellaceae</taxon>
        <taxon>Micromonas</taxon>
    </lineage>
</organism>
<keyword evidence="1" id="KW-0812">Transmembrane</keyword>
<protein>
    <submittedName>
        <fullName evidence="2">Uncharacterized protein</fullName>
    </submittedName>
</protein>
<reference evidence="2" key="1">
    <citation type="submission" date="2021-01" db="EMBL/GenBank/DDBJ databases">
        <authorList>
            <person name="Corre E."/>
            <person name="Pelletier E."/>
            <person name="Niang G."/>
            <person name="Scheremetjew M."/>
            <person name="Finn R."/>
            <person name="Kale V."/>
            <person name="Holt S."/>
            <person name="Cochrane G."/>
            <person name="Meng A."/>
            <person name="Brown T."/>
            <person name="Cohen L."/>
        </authorList>
    </citation>
    <scope>NUCLEOTIDE SEQUENCE</scope>
    <source>
        <strain evidence="2">CCAC1681</strain>
    </source>
</reference>
<name>A0A7S0CRW6_MICPS</name>